<reference evidence="1 2" key="1">
    <citation type="journal article" date="2016" name="Sci. Rep.">
        <title>Metabolic traits of an uncultured archaeal lineage -MSBL1- from brine pools of the Red Sea.</title>
        <authorList>
            <person name="Mwirichia R."/>
            <person name="Alam I."/>
            <person name="Rashid M."/>
            <person name="Vinu M."/>
            <person name="Ba-Alawi W."/>
            <person name="Anthony Kamau A."/>
            <person name="Kamanda Ngugi D."/>
            <person name="Goker M."/>
            <person name="Klenk H.P."/>
            <person name="Bajic V."/>
            <person name="Stingl U."/>
        </authorList>
    </citation>
    <scope>NUCLEOTIDE SEQUENCE [LARGE SCALE GENOMIC DNA]</scope>
    <source>
        <strain evidence="1">SCGC-AAA382C18</strain>
    </source>
</reference>
<dbReference type="AlphaFoldDB" id="A0A133VJR8"/>
<evidence type="ECO:0000313" key="2">
    <source>
        <dbReference type="Proteomes" id="UP000070404"/>
    </source>
</evidence>
<name>A0A133VJR8_9EURY</name>
<organism evidence="1 2">
    <name type="scientific">candidate division MSBL1 archaeon SCGC-AAA382C18</name>
    <dbReference type="NCBI Taxonomy" id="1698281"/>
    <lineage>
        <taxon>Archaea</taxon>
        <taxon>Methanobacteriati</taxon>
        <taxon>Methanobacteriota</taxon>
        <taxon>candidate division MSBL1</taxon>
    </lineage>
</organism>
<evidence type="ECO:0000313" key="1">
    <source>
        <dbReference type="EMBL" id="KXB06671.1"/>
    </source>
</evidence>
<accession>A0A133VJR8</accession>
<dbReference type="Proteomes" id="UP000070404">
    <property type="component" value="Unassembled WGS sequence"/>
</dbReference>
<keyword evidence="2" id="KW-1185">Reference proteome</keyword>
<proteinExistence type="predicted"/>
<protein>
    <submittedName>
        <fullName evidence="1">Uncharacterized protein</fullName>
    </submittedName>
</protein>
<sequence>MEKIDHIHPASPYNYRTRVIERHAIKNPDYLSIRKISPSVELGIRSKINPLNYLHSSNKAILDTLEKDQ</sequence>
<dbReference type="EMBL" id="LHYF01000029">
    <property type="protein sequence ID" value="KXB06671.1"/>
    <property type="molecule type" value="Genomic_DNA"/>
</dbReference>
<comment type="caution">
    <text evidence="1">The sequence shown here is derived from an EMBL/GenBank/DDBJ whole genome shotgun (WGS) entry which is preliminary data.</text>
</comment>
<gene>
    <name evidence="1" type="ORF">AKJ52_01870</name>
</gene>